<evidence type="ECO:0000313" key="2">
    <source>
        <dbReference type="Proteomes" id="UP000559256"/>
    </source>
</evidence>
<evidence type="ECO:0008006" key="3">
    <source>
        <dbReference type="Google" id="ProtNLM"/>
    </source>
</evidence>
<dbReference type="Proteomes" id="UP000559256">
    <property type="component" value="Unassembled WGS sequence"/>
</dbReference>
<proteinExistence type="predicted"/>
<dbReference type="SUPFAM" id="SSF81383">
    <property type="entry name" value="F-box domain"/>
    <property type="match status" value="1"/>
</dbReference>
<dbReference type="InterPro" id="IPR036047">
    <property type="entry name" value="F-box-like_dom_sf"/>
</dbReference>
<reference evidence="1 2" key="1">
    <citation type="journal article" date="2020" name="ISME J.">
        <title>Uncovering the hidden diversity of litter-decomposition mechanisms in mushroom-forming fungi.</title>
        <authorList>
            <person name="Floudas D."/>
            <person name="Bentzer J."/>
            <person name="Ahren D."/>
            <person name="Johansson T."/>
            <person name="Persson P."/>
            <person name="Tunlid A."/>
        </authorList>
    </citation>
    <scope>NUCLEOTIDE SEQUENCE [LARGE SCALE GENOMIC DNA]</scope>
    <source>
        <strain evidence="1 2">CBS 291.85</strain>
    </source>
</reference>
<keyword evidence="2" id="KW-1185">Reference proteome</keyword>
<protein>
    <recommendedName>
        <fullName evidence="3">F-box domain-containing protein</fullName>
    </recommendedName>
</protein>
<accession>A0A8H5GV49</accession>
<gene>
    <name evidence="1" type="ORF">D9758_003388</name>
</gene>
<dbReference type="AlphaFoldDB" id="A0A8H5GV49"/>
<dbReference type="EMBL" id="JAACJM010000007">
    <property type="protein sequence ID" value="KAF5371808.1"/>
    <property type="molecule type" value="Genomic_DNA"/>
</dbReference>
<dbReference type="OrthoDB" id="2909371at2759"/>
<comment type="caution">
    <text evidence="1">The sequence shown here is derived from an EMBL/GenBank/DDBJ whole genome shotgun (WGS) entry which is preliminary data.</text>
</comment>
<name>A0A8H5GV49_9AGAR</name>
<sequence length="503" mass="57613">MQDLAVMNPFGRPPIHINDLPVELLRIIMEEATPFLNFSDLEYGSPMSILGVCRKWRDILITFPKLWYNFLIMNSPEDDPLDPMLSEDNIRTWVGRSQSRPLKILIYTVRKSDNLQAAVRHFITHASRKIGSLSICSRAPLASDDFYVSLDCPEELPCLEQVSIFFENREEGRGWWAKLVHNAVALRNLTWCMCPGYLQWTRLSQLTRVELIWPLCPSQALHILECIPGLLEFVIDLHAYGGIRLAMLHPSVPDIPEASRGIHLVHHLRSLRIYTTSQVRLDIRHFIKSLTLPSLTELEFASRSRDQAKVWSQDHILSLLNRSSCTLRRLKLFSMDLTEEEAIELLRLDSMRLSLEELIISQKVTAVPSPQVPIVGEKFLKFLTVPDEPTSSHTRTTSLMLPHLRRLVLSNTLGDDTDIALLKMVNSRYPTAKHGVDTFERLLLVKKRSDDDIAEEQEPEAVELIKQVGFDLTLRDGFDWYCVESNGVPTTPILETMREMTGQ</sequence>
<dbReference type="Gene3D" id="3.80.10.10">
    <property type="entry name" value="Ribonuclease Inhibitor"/>
    <property type="match status" value="1"/>
</dbReference>
<organism evidence="1 2">
    <name type="scientific">Tetrapyrgos nigripes</name>
    <dbReference type="NCBI Taxonomy" id="182062"/>
    <lineage>
        <taxon>Eukaryota</taxon>
        <taxon>Fungi</taxon>
        <taxon>Dikarya</taxon>
        <taxon>Basidiomycota</taxon>
        <taxon>Agaricomycotina</taxon>
        <taxon>Agaricomycetes</taxon>
        <taxon>Agaricomycetidae</taxon>
        <taxon>Agaricales</taxon>
        <taxon>Marasmiineae</taxon>
        <taxon>Marasmiaceae</taxon>
        <taxon>Tetrapyrgos</taxon>
    </lineage>
</organism>
<dbReference type="InterPro" id="IPR032675">
    <property type="entry name" value="LRR_dom_sf"/>
</dbReference>
<evidence type="ECO:0000313" key="1">
    <source>
        <dbReference type="EMBL" id="KAF5371808.1"/>
    </source>
</evidence>